<gene>
    <name evidence="1" type="ORF">GCM10009864_59730</name>
</gene>
<evidence type="ECO:0000313" key="1">
    <source>
        <dbReference type="EMBL" id="GAA2679523.1"/>
    </source>
</evidence>
<evidence type="ECO:0000313" key="2">
    <source>
        <dbReference type="Proteomes" id="UP001500994"/>
    </source>
</evidence>
<organism evidence="1 2">
    <name type="scientific">Streptomyces lunalinharesii</name>
    <dbReference type="NCBI Taxonomy" id="333384"/>
    <lineage>
        <taxon>Bacteria</taxon>
        <taxon>Bacillati</taxon>
        <taxon>Actinomycetota</taxon>
        <taxon>Actinomycetes</taxon>
        <taxon>Kitasatosporales</taxon>
        <taxon>Streptomycetaceae</taxon>
        <taxon>Streptomyces</taxon>
    </lineage>
</organism>
<sequence length="55" mass="6138">MKDDWLPADLVPRSAVASYPTTFAAMARGDFEAITPCGEQLMRTALPMYLRPAHR</sequence>
<dbReference type="Proteomes" id="UP001500994">
    <property type="component" value="Unassembled WGS sequence"/>
</dbReference>
<proteinExistence type="predicted"/>
<dbReference type="EMBL" id="BAAARK010000024">
    <property type="protein sequence ID" value="GAA2679523.1"/>
    <property type="molecule type" value="Genomic_DNA"/>
</dbReference>
<reference evidence="1 2" key="1">
    <citation type="journal article" date="2019" name="Int. J. Syst. Evol. Microbiol.">
        <title>The Global Catalogue of Microorganisms (GCM) 10K type strain sequencing project: providing services to taxonomists for standard genome sequencing and annotation.</title>
        <authorList>
            <consortium name="The Broad Institute Genomics Platform"/>
            <consortium name="The Broad Institute Genome Sequencing Center for Infectious Disease"/>
            <person name="Wu L."/>
            <person name="Ma J."/>
        </authorList>
    </citation>
    <scope>NUCLEOTIDE SEQUENCE [LARGE SCALE GENOMIC DNA]</scope>
    <source>
        <strain evidence="1 2">JCM 16374</strain>
    </source>
</reference>
<protein>
    <submittedName>
        <fullName evidence="1">Uncharacterized protein</fullName>
    </submittedName>
</protein>
<comment type="caution">
    <text evidence="1">The sequence shown here is derived from an EMBL/GenBank/DDBJ whole genome shotgun (WGS) entry which is preliminary data.</text>
</comment>
<name>A0ABN3SMH1_9ACTN</name>
<keyword evidence="2" id="KW-1185">Reference proteome</keyword>
<dbReference type="RefSeq" id="WP_344581759.1">
    <property type="nucleotide sequence ID" value="NZ_BAAARK010000024.1"/>
</dbReference>
<accession>A0ABN3SMH1</accession>